<feature type="region of interest" description="Disordered" evidence="1">
    <location>
        <begin position="427"/>
        <end position="497"/>
    </location>
</feature>
<feature type="compositionally biased region" description="Low complexity" evidence="1">
    <location>
        <begin position="1385"/>
        <end position="1396"/>
    </location>
</feature>
<feature type="compositionally biased region" description="Polar residues" evidence="1">
    <location>
        <begin position="432"/>
        <end position="441"/>
    </location>
</feature>
<dbReference type="Proteomes" id="UP000502823">
    <property type="component" value="Unassembled WGS sequence"/>
</dbReference>
<feature type="region of interest" description="Disordered" evidence="1">
    <location>
        <begin position="1054"/>
        <end position="1203"/>
    </location>
</feature>
<dbReference type="InterPro" id="IPR025574">
    <property type="entry name" value="Nucleoporin_FG_rpt"/>
</dbReference>
<feature type="region of interest" description="Disordered" evidence="1">
    <location>
        <begin position="1433"/>
        <end position="1467"/>
    </location>
</feature>
<feature type="compositionally biased region" description="Polar residues" evidence="1">
    <location>
        <begin position="450"/>
        <end position="462"/>
    </location>
</feature>
<sequence>MRTCQQLRTSLQRSNTSEASAYAEESNLTLMETPQGNNTSRHDSGIYGENFEYNRRNSFSPYSSVDSVHTSTILYSRSQRSLYRTPSRCGDASFLSKGSPWGKTVSPKLRSHGAGVKTVQTVAGPLLASTRFNINNDIRTLGDVSSPGLSSRVARYAEDSKTLTHQKQYSGPGQFPLVQLDPSASRLPVLSYNKLRRSVHIPVTVRIAPPQSSDARYTTWDNFTLLACLACFLSTRSTENYHTLGVSWVDISLLSATSDGSESKYLLASGRVLNLLNMSLQETFHLQLAISNDFALDIRCFYGVKFHKNHISCDMLEPKYASLVACHLAVCPSVSSCLTFIYIAVRFLSKSQILGASSIEDQHPSKSVLDVLKEMSHSNSCILIDDSEDDDAIKRQRVGEGHITVDHGSDRQPVQDDIITVGKRARVESHSQTEMNCQPLQHQEKRTRNNEIFSSLSSSRNMLNHRKTRNKRKSSTTDGSRSGTPVMGKPPKQSRDSIGDAANIILKTTTATVAATSSTHTAMTSATTPTLSVHHTEEKSNDKSETVQPSEFLPKFAAVLDKSTPPVLNSVAALEAKRAYDRQTRLRSMLAVIAGEDDFIRKPSSRNSNVVASTTATTSTLQSVCPVVSAAGEVREMISSAETSVPSDTQVQHPLDSTVQTAADKSSDLSSSTSLMMSNNFSAAVPSTSAANTNFGLLGSATSVINQTTSNVTSKLSSPTSAAVSSELKIPMLMTAPSNNVAPTEQKIDPFKNAVVTSSGVPFIVGKPQSSHSPLNSSFNASDSVSKISSDSAQQLATSRASDSVCSGSSTSPSIKEQTSHGDLSDGSCTSGTSSASSASTVINVVKPVVPETTMSLFSFGNTAVSHTVNASNSTSTATTSNSAFGSTFTVSNTQANVGLFASPPATTSNSNPAAVCVFGIAKSNDKQSAALPSSTLNCGINSTTGNGTPFQLSTVTSSTTASSPGGFKFDFSKDMKENAAAVGGLKPAVSIAASSTEPKATTSAITSISTTTSVSTSTLASTSKSASPNFRAAPGFTFNNTNTVNGPSSGGFLGGIFGNSQPQTDRATQKAQQSLITFGSSSASSGAKSGGFTFSGSESGKASEASGGNLPDQPSQPVFGGGGSRTDQSQPGSEIFGTLQSSGGVFGTAQPSQPPGGLFGNSVAPSGGLFGSTSSSSGQVQLTGGIFGTGTDPPSQSLLPSSGVFRNSVTQMANPSGGLFGSSGNVSTPSTQPSGGIFGSSGNVSTPSTQPSGGIFGSSGNVSTPSTQPSGGIFGSSGNVATPSTQPSVGLFGSSGNMSAPSTQPSAGLFGSSGNVSTPSAQPSGGLFGSGGSVSTPSMQPSVGLFGSSGNVSSPSTQPSGGLFGSSGSVSTPSTQPSGGLFGSSGSVSSPSTQPSGGIFGVGGILTTQASGGVFGSSGSLSVPASQPAAGLFGGVESMPQQTSQPSGGFFGTPSQPSGGIFSSGTNLTTQPAGGVFGGSGSTQPIFQFGSTLSATPAQQPTAGGNTGLFGASTLFQFGAGSSNASASASQPTGVLAAVPYGQGLWYSDGIKLFIAGGFNFGSPSAPVMGFTAGTSGNTPFQFGMSVRSGIINHLRIFSLGILLQSVTQF</sequence>
<comment type="caution">
    <text evidence="2">The sequence shown here is derived from an EMBL/GenBank/DDBJ whole genome shotgun (WGS) entry which is preliminary data.</text>
</comment>
<feature type="compositionally biased region" description="Basic and acidic residues" evidence="1">
    <location>
        <begin position="534"/>
        <end position="545"/>
    </location>
</feature>
<evidence type="ECO:0000313" key="3">
    <source>
        <dbReference type="Proteomes" id="UP000502823"/>
    </source>
</evidence>
<name>A0A6L2PHH7_COPFO</name>
<reference evidence="3" key="1">
    <citation type="submission" date="2020-01" db="EMBL/GenBank/DDBJ databases">
        <title>Draft genome sequence of the Termite Coptotermes fromosanus.</title>
        <authorList>
            <person name="Itakura S."/>
            <person name="Yosikawa Y."/>
            <person name="Umezawa K."/>
        </authorList>
    </citation>
    <scope>NUCLEOTIDE SEQUENCE [LARGE SCALE GENOMIC DNA]</scope>
</reference>
<feature type="compositionally biased region" description="Polar residues" evidence="1">
    <location>
        <begin position="1059"/>
        <end position="1077"/>
    </location>
</feature>
<feature type="compositionally biased region" description="Polar residues" evidence="1">
    <location>
        <begin position="1193"/>
        <end position="1203"/>
    </location>
</feature>
<dbReference type="Pfam" id="PF13634">
    <property type="entry name" value="Nucleoporin_FG"/>
    <property type="match status" value="3"/>
</dbReference>
<dbReference type="InParanoid" id="A0A6L2PHH7"/>
<feature type="compositionally biased region" description="Polar residues" evidence="1">
    <location>
        <begin position="799"/>
        <end position="817"/>
    </location>
</feature>
<feature type="compositionally biased region" description="Basic residues" evidence="1">
    <location>
        <begin position="463"/>
        <end position="474"/>
    </location>
</feature>
<feature type="compositionally biased region" description="Polar residues" evidence="1">
    <location>
        <begin position="1349"/>
        <end position="1360"/>
    </location>
</feature>
<feature type="compositionally biased region" description="Low complexity" evidence="1">
    <location>
        <begin position="825"/>
        <end position="836"/>
    </location>
</feature>
<feature type="region of interest" description="Disordered" evidence="1">
    <location>
        <begin position="1"/>
        <end position="41"/>
    </location>
</feature>
<feature type="compositionally biased region" description="Low complexity" evidence="1">
    <location>
        <begin position="1172"/>
        <end position="1185"/>
    </location>
</feature>
<evidence type="ECO:0000313" key="2">
    <source>
        <dbReference type="EMBL" id="GFG29507.1"/>
    </source>
</evidence>
<organism evidence="2 3">
    <name type="scientific">Coptotermes formosanus</name>
    <name type="common">Formosan subterranean termite</name>
    <dbReference type="NCBI Taxonomy" id="36987"/>
    <lineage>
        <taxon>Eukaryota</taxon>
        <taxon>Metazoa</taxon>
        <taxon>Ecdysozoa</taxon>
        <taxon>Arthropoda</taxon>
        <taxon>Hexapoda</taxon>
        <taxon>Insecta</taxon>
        <taxon>Pterygota</taxon>
        <taxon>Neoptera</taxon>
        <taxon>Polyneoptera</taxon>
        <taxon>Dictyoptera</taxon>
        <taxon>Blattodea</taxon>
        <taxon>Blattoidea</taxon>
        <taxon>Termitoidae</taxon>
        <taxon>Rhinotermitidae</taxon>
        <taxon>Coptotermes</taxon>
    </lineage>
</organism>
<protein>
    <submittedName>
        <fullName evidence="2">Uncharacterized protein</fullName>
    </submittedName>
</protein>
<feature type="compositionally biased region" description="Polar residues" evidence="1">
    <location>
        <begin position="1"/>
        <end position="19"/>
    </location>
</feature>
<proteinExistence type="predicted"/>
<gene>
    <name evidence="2" type="ORF">Cfor_05060</name>
</gene>
<feature type="region of interest" description="Disordered" evidence="1">
    <location>
        <begin position="517"/>
        <end position="548"/>
    </location>
</feature>
<dbReference type="GO" id="GO:0005643">
    <property type="term" value="C:nuclear pore"/>
    <property type="evidence" value="ECO:0007669"/>
    <property type="project" value="UniProtKB-ARBA"/>
</dbReference>
<feature type="compositionally biased region" description="Polar residues" evidence="1">
    <location>
        <begin position="26"/>
        <end position="39"/>
    </location>
</feature>
<feature type="compositionally biased region" description="Polar residues" evidence="1">
    <location>
        <begin position="1223"/>
        <end position="1324"/>
    </location>
</feature>
<keyword evidence="3" id="KW-1185">Reference proteome</keyword>
<dbReference type="OrthoDB" id="8196880at2759"/>
<feature type="compositionally biased region" description="Low complexity" evidence="1">
    <location>
        <begin position="1078"/>
        <end position="1109"/>
    </location>
</feature>
<feature type="compositionally biased region" description="Low complexity" evidence="1">
    <location>
        <begin position="517"/>
        <end position="532"/>
    </location>
</feature>
<feature type="region of interest" description="Disordered" evidence="1">
    <location>
        <begin position="1216"/>
        <end position="1396"/>
    </location>
</feature>
<feature type="compositionally biased region" description="Polar residues" evidence="1">
    <location>
        <begin position="1126"/>
        <end position="1144"/>
    </location>
</feature>
<feature type="region of interest" description="Disordered" evidence="1">
    <location>
        <begin position="799"/>
        <end position="836"/>
    </location>
</feature>
<dbReference type="EMBL" id="BLKM01000149">
    <property type="protein sequence ID" value="GFG29507.1"/>
    <property type="molecule type" value="Genomic_DNA"/>
</dbReference>
<feature type="compositionally biased region" description="Polar residues" evidence="1">
    <location>
        <begin position="1440"/>
        <end position="1467"/>
    </location>
</feature>
<accession>A0A6L2PHH7</accession>
<evidence type="ECO:0000256" key="1">
    <source>
        <dbReference type="SAM" id="MobiDB-lite"/>
    </source>
</evidence>